<name>A0AAW4L4T3_9BACT</name>
<evidence type="ECO:0000259" key="6">
    <source>
        <dbReference type="PROSITE" id="PS50887"/>
    </source>
</evidence>
<dbReference type="GO" id="GO:0052621">
    <property type="term" value="F:diguanylate cyclase activity"/>
    <property type="evidence" value="ECO:0007669"/>
    <property type="project" value="UniProtKB-EC"/>
</dbReference>
<dbReference type="Proteomes" id="UP000811899">
    <property type="component" value="Unassembled WGS sequence"/>
</dbReference>
<dbReference type="PANTHER" id="PTHR45138:SF9">
    <property type="entry name" value="DIGUANYLATE CYCLASE DGCM-RELATED"/>
    <property type="match status" value="1"/>
</dbReference>
<comment type="catalytic activity">
    <reaction evidence="2">
        <text>2 GTP = 3',3'-c-di-GMP + 2 diphosphate</text>
        <dbReference type="Rhea" id="RHEA:24898"/>
        <dbReference type="ChEBI" id="CHEBI:33019"/>
        <dbReference type="ChEBI" id="CHEBI:37565"/>
        <dbReference type="ChEBI" id="CHEBI:58805"/>
        <dbReference type="EC" id="2.7.7.65"/>
    </reaction>
</comment>
<keyword evidence="7" id="KW-0548">Nucleotidyltransferase</keyword>
<dbReference type="FunFam" id="3.30.70.270:FF:000001">
    <property type="entry name" value="Diguanylate cyclase domain protein"/>
    <property type="match status" value="1"/>
</dbReference>
<keyword evidence="7" id="KW-0808">Transferase</keyword>
<keyword evidence="8" id="KW-1185">Reference proteome</keyword>
<feature type="domain" description="Response regulatory" evidence="5">
    <location>
        <begin position="4"/>
        <end position="123"/>
    </location>
</feature>
<gene>
    <name evidence="7" type="ORF">KI809_12795</name>
</gene>
<feature type="modified residue" description="4-aspartylphosphate" evidence="3">
    <location>
        <position position="56"/>
    </location>
</feature>
<dbReference type="GO" id="GO:0005886">
    <property type="term" value="C:plasma membrane"/>
    <property type="evidence" value="ECO:0007669"/>
    <property type="project" value="TreeGrafter"/>
</dbReference>
<organism evidence="7 8">
    <name type="scientific">Geoanaerobacter pelophilus</name>
    <dbReference type="NCBI Taxonomy" id="60036"/>
    <lineage>
        <taxon>Bacteria</taxon>
        <taxon>Pseudomonadati</taxon>
        <taxon>Thermodesulfobacteriota</taxon>
        <taxon>Desulfuromonadia</taxon>
        <taxon>Geobacterales</taxon>
        <taxon>Geobacteraceae</taxon>
        <taxon>Geoanaerobacter</taxon>
    </lineage>
</organism>
<dbReference type="Pfam" id="PF00990">
    <property type="entry name" value="GGDEF"/>
    <property type="match status" value="1"/>
</dbReference>
<dbReference type="CDD" id="cd01949">
    <property type="entry name" value="GGDEF"/>
    <property type="match status" value="1"/>
</dbReference>
<dbReference type="SUPFAM" id="SSF52172">
    <property type="entry name" value="CheY-like"/>
    <property type="match status" value="1"/>
</dbReference>
<dbReference type="SUPFAM" id="SSF55073">
    <property type="entry name" value="Nucleotide cyclase"/>
    <property type="match status" value="1"/>
</dbReference>
<dbReference type="Gene3D" id="3.40.50.2300">
    <property type="match status" value="1"/>
</dbReference>
<evidence type="ECO:0000256" key="4">
    <source>
        <dbReference type="SAM" id="Coils"/>
    </source>
</evidence>
<dbReference type="SMART" id="SM00448">
    <property type="entry name" value="REC"/>
    <property type="match status" value="1"/>
</dbReference>
<dbReference type="EMBL" id="JAHCVJ010000005">
    <property type="protein sequence ID" value="MBT0665177.1"/>
    <property type="molecule type" value="Genomic_DNA"/>
</dbReference>
<evidence type="ECO:0000256" key="2">
    <source>
        <dbReference type="ARBA" id="ARBA00034247"/>
    </source>
</evidence>
<dbReference type="SMART" id="SM00267">
    <property type="entry name" value="GGDEF"/>
    <property type="match status" value="1"/>
</dbReference>
<dbReference type="InterPro" id="IPR011006">
    <property type="entry name" value="CheY-like_superfamily"/>
</dbReference>
<dbReference type="NCBIfam" id="TIGR00254">
    <property type="entry name" value="GGDEF"/>
    <property type="match status" value="1"/>
</dbReference>
<dbReference type="GO" id="GO:0000160">
    <property type="term" value="P:phosphorelay signal transduction system"/>
    <property type="evidence" value="ECO:0007669"/>
    <property type="project" value="InterPro"/>
</dbReference>
<dbReference type="RefSeq" id="WP_214171953.1">
    <property type="nucleotide sequence ID" value="NZ_JAHCVJ010000005.1"/>
</dbReference>
<evidence type="ECO:0000256" key="1">
    <source>
        <dbReference type="ARBA" id="ARBA00012528"/>
    </source>
</evidence>
<accession>A0AAW4L4T3</accession>
<dbReference type="GO" id="GO:0043709">
    <property type="term" value="P:cell adhesion involved in single-species biofilm formation"/>
    <property type="evidence" value="ECO:0007669"/>
    <property type="project" value="TreeGrafter"/>
</dbReference>
<protein>
    <recommendedName>
        <fullName evidence="1">diguanylate cyclase</fullName>
        <ecNumber evidence="1">2.7.7.65</ecNumber>
    </recommendedName>
</protein>
<proteinExistence type="predicted"/>
<dbReference type="GO" id="GO:1902201">
    <property type="term" value="P:negative regulation of bacterial-type flagellum-dependent cell motility"/>
    <property type="evidence" value="ECO:0007669"/>
    <property type="project" value="TreeGrafter"/>
</dbReference>
<dbReference type="InterPro" id="IPR029787">
    <property type="entry name" value="Nucleotide_cyclase"/>
</dbReference>
<dbReference type="InterPro" id="IPR050469">
    <property type="entry name" value="Diguanylate_Cyclase"/>
</dbReference>
<feature type="coiled-coil region" evidence="4">
    <location>
        <begin position="118"/>
        <end position="145"/>
    </location>
</feature>
<comment type="caution">
    <text evidence="7">The sequence shown here is derived from an EMBL/GenBank/DDBJ whole genome shotgun (WGS) entry which is preliminary data.</text>
</comment>
<dbReference type="InterPro" id="IPR000160">
    <property type="entry name" value="GGDEF_dom"/>
</dbReference>
<evidence type="ECO:0000313" key="8">
    <source>
        <dbReference type="Proteomes" id="UP000811899"/>
    </source>
</evidence>
<dbReference type="EC" id="2.7.7.65" evidence="1"/>
<dbReference type="PROSITE" id="PS50887">
    <property type="entry name" value="GGDEF"/>
    <property type="match status" value="1"/>
</dbReference>
<reference evidence="7 8" key="1">
    <citation type="submission" date="2021-05" db="EMBL/GenBank/DDBJ databases">
        <title>The draft genome of Geobacter pelophilus DSM 12255.</title>
        <authorList>
            <person name="Xu Z."/>
            <person name="Masuda Y."/>
            <person name="Itoh H."/>
            <person name="Senoo K."/>
        </authorList>
    </citation>
    <scope>NUCLEOTIDE SEQUENCE [LARGE SCALE GENOMIC DNA]</scope>
    <source>
        <strain evidence="7 8">DSM 12255</strain>
    </source>
</reference>
<evidence type="ECO:0000259" key="5">
    <source>
        <dbReference type="PROSITE" id="PS50110"/>
    </source>
</evidence>
<sequence>MSVKMLIIDDSDKVREQIIQTLQSVSFCDHYLQARDGLEGFKILIDNPTIDLILCDLEMPRMDGFKFITMVRSRDDLKNIPVIILTARETRELKIKGLEQGASDYVTKPFDPGELVARVKVQLKLKLLQDELKRSNEMLKELSNTDPLTQLFNRRYMMEVLDREIQRTARKGSPISILLMDIDHFKKVNDTYGHQLGDIVLVNIANVIKKHLRTYDVAARYGGEEFVAILPETPLDEAITVAERIRAATQQSSFSNKLQTLKITISIGVATFPMPGLDSVDDLIRIADEGLYRAKSEGRNRVITLQQVTH</sequence>
<feature type="domain" description="GGDEF" evidence="6">
    <location>
        <begin position="173"/>
        <end position="307"/>
    </location>
</feature>
<dbReference type="Gene3D" id="3.30.70.270">
    <property type="match status" value="1"/>
</dbReference>
<dbReference type="AlphaFoldDB" id="A0AAW4L4T3"/>
<evidence type="ECO:0000256" key="3">
    <source>
        <dbReference type="PROSITE-ProRule" id="PRU00169"/>
    </source>
</evidence>
<dbReference type="InterPro" id="IPR001789">
    <property type="entry name" value="Sig_transdc_resp-reg_receiver"/>
</dbReference>
<dbReference type="PROSITE" id="PS50110">
    <property type="entry name" value="RESPONSE_REGULATORY"/>
    <property type="match status" value="1"/>
</dbReference>
<keyword evidence="3" id="KW-0597">Phosphoprotein</keyword>
<keyword evidence="4" id="KW-0175">Coiled coil</keyword>
<evidence type="ECO:0000313" key="7">
    <source>
        <dbReference type="EMBL" id="MBT0665177.1"/>
    </source>
</evidence>
<dbReference type="Pfam" id="PF00072">
    <property type="entry name" value="Response_reg"/>
    <property type="match status" value="1"/>
</dbReference>
<dbReference type="InterPro" id="IPR043128">
    <property type="entry name" value="Rev_trsase/Diguanyl_cyclase"/>
</dbReference>
<dbReference type="PANTHER" id="PTHR45138">
    <property type="entry name" value="REGULATORY COMPONENTS OF SENSORY TRANSDUCTION SYSTEM"/>
    <property type="match status" value="1"/>
</dbReference>